<comment type="similarity">
    <text evidence="2">Belongs to the glycosyl hydrolase 45 (cellulase K) family.</text>
</comment>
<keyword evidence="4" id="KW-0378">Hydrolase</keyword>
<organism evidence="11 12">
    <name type="scientific">Parascedosporium putredinis</name>
    <dbReference type="NCBI Taxonomy" id="1442378"/>
    <lineage>
        <taxon>Eukaryota</taxon>
        <taxon>Fungi</taxon>
        <taxon>Dikarya</taxon>
        <taxon>Ascomycota</taxon>
        <taxon>Pezizomycotina</taxon>
        <taxon>Sordariomycetes</taxon>
        <taxon>Hypocreomycetidae</taxon>
        <taxon>Microascales</taxon>
        <taxon>Microascaceae</taxon>
        <taxon>Parascedosporium</taxon>
    </lineage>
</organism>
<protein>
    <recommendedName>
        <fullName evidence="3">cellulase</fullName>
        <ecNumber evidence="3">3.2.1.4</ecNumber>
    </recommendedName>
</protein>
<dbReference type="OrthoDB" id="10035502at2759"/>
<dbReference type="EC" id="3.2.1.4" evidence="3"/>
<comment type="catalytic activity">
    <reaction evidence="1">
        <text>Endohydrolysis of (1-&gt;4)-beta-D-glucosidic linkages in cellulose, lichenin and cereal beta-D-glucans.</text>
        <dbReference type="EC" id="3.2.1.4"/>
    </reaction>
</comment>
<keyword evidence="12" id="KW-1185">Reference proteome</keyword>
<dbReference type="PANTHER" id="PTHR39730">
    <property type="entry name" value="ENDOGLUCANASE 1"/>
    <property type="match status" value="1"/>
</dbReference>
<evidence type="ECO:0000256" key="4">
    <source>
        <dbReference type="ARBA" id="ARBA00022801"/>
    </source>
</evidence>
<dbReference type="PANTHER" id="PTHR39730:SF1">
    <property type="entry name" value="ENDOGLUCANASE 1"/>
    <property type="match status" value="1"/>
</dbReference>
<dbReference type="AlphaFoldDB" id="A0A9P1GV37"/>
<dbReference type="SUPFAM" id="SSF50685">
    <property type="entry name" value="Barwin-like endoglucanases"/>
    <property type="match status" value="1"/>
</dbReference>
<evidence type="ECO:0000313" key="12">
    <source>
        <dbReference type="Proteomes" id="UP000838763"/>
    </source>
</evidence>
<evidence type="ECO:0000256" key="8">
    <source>
        <dbReference type="ARBA" id="ARBA00023326"/>
    </source>
</evidence>
<evidence type="ECO:0000256" key="3">
    <source>
        <dbReference type="ARBA" id="ARBA00012601"/>
    </source>
</evidence>
<dbReference type="GO" id="GO:0030245">
    <property type="term" value="P:cellulose catabolic process"/>
    <property type="evidence" value="ECO:0007669"/>
    <property type="project" value="UniProtKB-KW"/>
</dbReference>
<keyword evidence="7" id="KW-0326">Glycosidase</keyword>
<dbReference type="Pfam" id="PF02015">
    <property type="entry name" value="Glyco_hydro_45"/>
    <property type="match status" value="1"/>
</dbReference>
<name>A0A9P1GV37_9PEZI</name>
<evidence type="ECO:0000256" key="1">
    <source>
        <dbReference type="ARBA" id="ARBA00000966"/>
    </source>
</evidence>
<keyword evidence="9" id="KW-0732">Signal</keyword>
<evidence type="ECO:0000313" key="11">
    <source>
        <dbReference type="EMBL" id="CAI4210520.1"/>
    </source>
</evidence>
<dbReference type="EMBL" id="CALLCH030000001">
    <property type="protein sequence ID" value="CAI4210520.1"/>
    <property type="molecule type" value="Genomic_DNA"/>
</dbReference>
<sequence>MQRTVTLLLAAAAAFLPQVSAQNGRTLTGWDCCKPACAWKSLLQGSVSGQVMVCNKDDQPYNNDQSNSVASSCGESSEGANLGYLCSDYQPRPVAENLAYGFAITDGIENCCKCFELQWTEGPAAGKKMQVQIINEGGSVSESGTRDFILLTPGGGVGPNSQGCSAQYGLDWGRQWGGVSQASDCENIPTNMQAGCYWRWNWARGDVNTWGLQYQPITCPESLTAISGCRA</sequence>
<evidence type="ECO:0000256" key="2">
    <source>
        <dbReference type="ARBA" id="ARBA00007793"/>
    </source>
</evidence>
<dbReference type="InterPro" id="IPR036908">
    <property type="entry name" value="RlpA-like_sf"/>
</dbReference>
<dbReference type="Gene3D" id="2.40.40.10">
    <property type="entry name" value="RlpA-like domain"/>
    <property type="match status" value="1"/>
</dbReference>
<feature type="signal peptide" evidence="9">
    <location>
        <begin position="1"/>
        <end position="21"/>
    </location>
</feature>
<evidence type="ECO:0000256" key="5">
    <source>
        <dbReference type="ARBA" id="ARBA00023001"/>
    </source>
</evidence>
<reference evidence="11" key="1">
    <citation type="submission" date="2022-11" db="EMBL/GenBank/DDBJ databases">
        <authorList>
            <person name="Scott C."/>
            <person name="Bruce N."/>
        </authorList>
    </citation>
    <scope>NUCLEOTIDE SEQUENCE</scope>
</reference>
<evidence type="ECO:0000256" key="7">
    <source>
        <dbReference type="ARBA" id="ARBA00023295"/>
    </source>
</evidence>
<keyword evidence="6" id="KW-0119">Carbohydrate metabolism</keyword>
<comment type="caution">
    <text evidence="11">The sequence shown here is derived from an EMBL/GenBank/DDBJ whole genome shotgun (WGS) entry which is preliminary data.</text>
</comment>
<proteinExistence type="inferred from homology"/>
<evidence type="ECO:0000259" key="10">
    <source>
        <dbReference type="Pfam" id="PF02015"/>
    </source>
</evidence>
<gene>
    <name evidence="11" type="ORF">PPNO1_LOCUS321</name>
</gene>
<feature type="domain" description="Glycosyl hydrolases family 45 active site" evidence="10">
    <location>
        <begin position="26"/>
        <end position="230"/>
    </location>
</feature>
<evidence type="ECO:0000256" key="6">
    <source>
        <dbReference type="ARBA" id="ARBA00023277"/>
    </source>
</evidence>
<keyword evidence="5" id="KW-0136">Cellulose degradation</keyword>
<dbReference type="InterPro" id="IPR000334">
    <property type="entry name" value="Glyco_hydro_45"/>
</dbReference>
<evidence type="ECO:0000256" key="9">
    <source>
        <dbReference type="SAM" id="SignalP"/>
    </source>
</evidence>
<accession>A0A9P1GV37</accession>
<feature type="chain" id="PRO_5040106205" description="cellulase" evidence="9">
    <location>
        <begin position="22"/>
        <end position="231"/>
    </location>
</feature>
<dbReference type="GO" id="GO:0008810">
    <property type="term" value="F:cellulase activity"/>
    <property type="evidence" value="ECO:0007669"/>
    <property type="project" value="UniProtKB-EC"/>
</dbReference>
<keyword evidence="8" id="KW-0624">Polysaccharide degradation</keyword>
<dbReference type="Proteomes" id="UP000838763">
    <property type="component" value="Unassembled WGS sequence"/>
</dbReference>
<dbReference type="InterPro" id="IPR052288">
    <property type="entry name" value="GH45_Enzymes"/>
</dbReference>